<dbReference type="InterPro" id="IPR016024">
    <property type="entry name" value="ARM-type_fold"/>
</dbReference>
<name>A0ABV2APP6_9EUKA</name>
<comment type="caution">
    <text evidence="3">The sequence shown here is derived from an EMBL/GenBank/DDBJ whole genome shotgun (WGS) entry which is preliminary data.</text>
</comment>
<evidence type="ECO:0000256" key="1">
    <source>
        <dbReference type="ARBA" id="ARBA00011012"/>
    </source>
</evidence>
<reference evidence="3 4" key="1">
    <citation type="journal article" date="2024" name="BMC Biol.">
        <title>Comparative genomics of Ascetosporea gives new insight into the evolutionary basis for animal parasitism in Rhizaria.</title>
        <authorList>
            <person name="Hiltunen Thoren M."/>
            <person name="Onut-Brannstrom I."/>
            <person name="Alfjorden A."/>
            <person name="Peckova H."/>
            <person name="Swords F."/>
            <person name="Hooper C."/>
            <person name="Holzer A.S."/>
            <person name="Bass D."/>
            <person name="Burki F."/>
        </authorList>
    </citation>
    <scope>NUCLEOTIDE SEQUENCE [LARGE SCALE GENOMIC DNA]</scope>
    <source>
        <strain evidence="3">20-A016</strain>
    </source>
</reference>
<dbReference type="SUPFAM" id="SSF48371">
    <property type="entry name" value="ARM repeat"/>
    <property type="match status" value="1"/>
</dbReference>
<evidence type="ECO:0000313" key="4">
    <source>
        <dbReference type="Proteomes" id="UP001439008"/>
    </source>
</evidence>
<evidence type="ECO:0000313" key="3">
    <source>
        <dbReference type="EMBL" id="MES1921307.1"/>
    </source>
</evidence>
<protein>
    <submittedName>
        <fullName evidence="3">Calcium-binding protein 39-like</fullName>
    </submittedName>
</protein>
<sequence length="330" mass="39027">MPFLLVKKRPKELCKKLVKLIDSLEERIAEDEESQIALQKTNEKVLEILATMKTMIYGDEENDPKMADVKRFRDELTDPNTKLFIFLLKKFHLLGITQQNELTKIANFYLHRARQNNFVEYIMENQVVVDILTEGISNDVSSTYYSSMTGECIKHKDLAELFLSPERLHRFFDYAGNVKTDLAMEGFKNLRLLLTVHKKIISSFLKQNFDLIFKHNFSNLLKSENYFTVTKTLILLYDILISYENKQVLAKYMNELPLLIQIMELLRSKQLNLQNSAYNIFKLFLGNDKKSEEIERVLYNNKTVLEDFLKRFENDGLIFLFLIFFDNFFR</sequence>
<feature type="coiled-coil region" evidence="2">
    <location>
        <begin position="14"/>
        <end position="41"/>
    </location>
</feature>
<proteinExistence type="inferred from homology"/>
<dbReference type="Gene3D" id="1.25.10.10">
    <property type="entry name" value="Leucine-rich Repeat Variant"/>
    <property type="match status" value="1"/>
</dbReference>
<dbReference type="InterPro" id="IPR011989">
    <property type="entry name" value="ARM-like"/>
</dbReference>
<dbReference type="InterPro" id="IPR013878">
    <property type="entry name" value="Mo25"/>
</dbReference>
<dbReference type="EMBL" id="JBDODL010001231">
    <property type="protein sequence ID" value="MES1921307.1"/>
    <property type="molecule type" value="Genomic_DNA"/>
</dbReference>
<keyword evidence="2" id="KW-0175">Coiled coil</keyword>
<accession>A0ABV2APP6</accession>
<gene>
    <name evidence="3" type="primary">CAB39L</name>
    <name evidence="3" type="ORF">MHBO_002853</name>
</gene>
<keyword evidence="4" id="KW-1185">Reference proteome</keyword>
<dbReference type="PANTHER" id="PTHR10182">
    <property type="entry name" value="CALCIUM-BINDING PROTEIN 39-RELATED"/>
    <property type="match status" value="1"/>
</dbReference>
<dbReference type="PANTHER" id="PTHR10182:SF3">
    <property type="entry name" value="PROTEIN MO25"/>
    <property type="match status" value="1"/>
</dbReference>
<evidence type="ECO:0000256" key="2">
    <source>
        <dbReference type="SAM" id="Coils"/>
    </source>
</evidence>
<comment type="similarity">
    <text evidence="1">Belongs to the Mo25 family.</text>
</comment>
<dbReference type="Proteomes" id="UP001439008">
    <property type="component" value="Unassembled WGS sequence"/>
</dbReference>
<dbReference type="Pfam" id="PF08569">
    <property type="entry name" value="Mo25"/>
    <property type="match status" value="1"/>
</dbReference>
<organism evidence="3 4">
    <name type="scientific">Bonamia ostreae</name>
    <dbReference type="NCBI Taxonomy" id="126728"/>
    <lineage>
        <taxon>Eukaryota</taxon>
        <taxon>Sar</taxon>
        <taxon>Rhizaria</taxon>
        <taxon>Endomyxa</taxon>
        <taxon>Ascetosporea</taxon>
        <taxon>Haplosporida</taxon>
        <taxon>Bonamia</taxon>
    </lineage>
</organism>